<keyword evidence="1" id="KW-0472">Membrane</keyword>
<feature type="transmembrane region" description="Helical" evidence="1">
    <location>
        <begin position="6"/>
        <end position="27"/>
    </location>
</feature>
<dbReference type="RefSeq" id="WP_263280313.1">
    <property type="nucleotide sequence ID" value="NZ_CP106797.1"/>
</dbReference>
<organism evidence="2 3">
    <name type="scientific">Streptomyces albidocamelliae</name>
    <dbReference type="NCBI Taxonomy" id="2981135"/>
    <lineage>
        <taxon>Bacteria</taxon>
        <taxon>Bacillati</taxon>
        <taxon>Actinomycetota</taxon>
        <taxon>Actinomycetes</taxon>
        <taxon>Kitasatosporales</taxon>
        <taxon>Streptomycetaceae</taxon>
        <taxon>Streptomyces</taxon>
    </lineage>
</organism>
<reference evidence="2" key="1">
    <citation type="submission" date="2022-10" db="EMBL/GenBank/DDBJ databases">
        <authorList>
            <person name="Mo P."/>
        </authorList>
    </citation>
    <scope>NUCLEOTIDE SEQUENCE</scope>
    <source>
        <strain evidence="2">HUAS 14-6</strain>
        <plasmid evidence="2">punmamed3</plasmid>
    </source>
</reference>
<evidence type="ECO:0008006" key="4">
    <source>
        <dbReference type="Google" id="ProtNLM"/>
    </source>
</evidence>
<keyword evidence="1" id="KW-0812">Transmembrane</keyword>
<sequence>MGITPVIATLIGAGFGSLTTAFVAVAVQKATLRRERDHKLWERQIAVIEEMIRHERNVAQERQRVMRDPDPGVDVFLSLQSAFAEADISKITANLELYGSPALKAAHQAAFEAWRGWLVEFVGWQNCSKRTGPGHAEEERAEAVRETTKRWPSVEKLSAKADEAYEDLVRVMRATAVFEPAVSRIAAPELTR</sequence>
<gene>
    <name evidence="2" type="ORF">N8I86_38590</name>
</gene>
<evidence type="ECO:0000313" key="2">
    <source>
        <dbReference type="EMBL" id="UXY40477.1"/>
    </source>
</evidence>
<dbReference type="Proteomes" id="UP001060733">
    <property type="component" value="Plasmid punmamed3"/>
</dbReference>
<proteinExistence type="predicted"/>
<keyword evidence="3" id="KW-1185">Reference proteome</keyword>
<keyword evidence="1" id="KW-1133">Transmembrane helix</keyword>
<evidence type="ECO:0000256" key="1">
    <source>
        <dbReference type="SAM" id="Phobius"/>
    </source>
</evidence>
<dbReference type="EMBL" id="CP106797">
    <property type="protein sequence ID" value="UXY40477.1"/>
    <property type="molecule type" value="Genomic_DNA"/>
</dbReference>
<keyword evidence="2" id="KW-0614">Plasmid</keyword>
<accession>A0ABY6F1E2</accession>
<evidence type="ECO:0000313" key="3">
    <source>
        <dbReference type="Proteomes" id="UP001060733"/>
    </source>
</evidence>
<name>A0ABY6F1E2_9ACTN</name>
<geneLocation type="plasmid" evidence="2 3">
    <name>punmamed3</name>
</geneLocation>
<protein>
    <recommendedName>
        <fullName evidence="4">Secreted protein</fullName>
    </recommendedName>
</protein>